<feature type="region of interest" description="Disordered" evidence="3">
    <location>
        <begin position="122"/>
        <end position="167"/>
    </location>
</feature>
<name>A0A8A1MDY9_AJECA</name>
<dbReference type="InterPro" id="IPR027417">
    <property type="entry name" value="P-loop_NTPase"/>
</dbReference>
<dbReference type="Gene3D" id="3.40.50.300">
    <property type="entry name" value="P-loop containing nucleotide triphosphate hydrolases"/>
    <property type="match status" value="1"/>
</dbReference>
<evidence type="ECO:0000313" key="5">
    <source>
        <dbReference type="Proteomes" id="UP000663671"/>
    </source>
</evidence>
<organism evidence="4 5">
    <name type="scientific">Ajellomyces capsulatus</name>
    <name type="common">Darling's disease fungus</name>
    <name type="synonym">Histoplasma capsulatum</name>
    <dbReference type="NCBI Taxonomy" id="5037"/>
    <lineage>
        <taxon>Eukaryota</taxon>
        <taxon>Fungi</taxon>
        <taxon>Dikarya</taxon>
        <taxon>Ascomycota</taxon>
        <taxon>Pezizomycotina</taxon>
        <taxon>Eurotiomycetes</taxon>
        <taxon>Eurotiomycetidae</taxon>
        <taxon>Onygenales</taxon>
        <taxon>Ajellomycetaceae</taxon>
        <taxon>Histoplasma</taxon>
    </lineage>
</organism>
<accession>A0A8A1MDY9</accession>
<feature type="non-terminal residue" evidence="4">
    <location>
        <position position="197"/>
    </location>
</feature>
<evidence type="ECO:0000256" key="3">
    <source>
        <dbReference type="SAM" id="MobiDB-lite"/>
    </source>
</evidence>
<comment type="pathway">
    <text evidence="1">tRNA modification; 5-methoxycarbonylmethyl-2-thiouridine-tRNA biosynthesis.</text>
</comment>
<dbReference type="OrthoDB" id="9995306at2759"/>
<dbReference type="GO" id="GO:0002098">
    <property type="term" value="P:tRNA wobble uridine modification"/>
    <property type="evidence" value="ECO:0007669"/>
    <property type="project" value="InterPro"/>
</dbReference>
<protein>
    <submittedName>
        <fullName evidence="4">Uncharacterized protein</fullName>
    </submittedName>
</protein>
<comment type="similarity">
    <text evidence="2">Belongs to the ELP6 family.</text>
</comment>
<dbReference type="EMBL" id="CP069114">
    <property type="protein sequence ID" value="QSS64105.1"/>
    <property type="molecule type" value="Genomic_DNA"/>
</dbReference>
<evidence type="ECO:0000256" key="1">
    <source>
        <dbReference type="ARBA" id="ARBA00005043"/>
    </source>
</evidence>
<dbReference type="PANTHER" id="PTHR16184">
    <property type="entry name" value="ELONGATOR COMPLEX PROTEIN 6"/>
    <property type="match status" value="1"/>
</dbReference>
<sequence length="197" mass="20838">MPTLTAPLLAPYTASPLPAQSLTLITSVLGATSNWLVLRILCDALSSGSSRGGEEMEFGGPGARRGVRGVVIVSFLRAVEFWRGETRKMGLDLARLSREGRFAFVDGISEFFLPIQTCPDPVPGSSVSSSSPSPVRVPPHAVLPPRGPTSISPPTVTSQQKNGDIASRKLRWSGTGNGALDALEQEIVSAINDLRSD</sequence>
<feature type="compositionally biased region" description="Pro residues" evidence="3">
    <location>
        <begin position="135"/>
        <end position="147"/>
    </location>
</feature>
<gene>
    <name evidence="4" type="ORF">I7I51_01167</name>
</gene>
<dbReference type="InterPro" id="IPR018627">
    <property type="entry name" value="ELP6"/>
</dbReference>
<dbReference type="GO" id="GO:0033588">
    <property type="term" value="C:elongator holoenzyme complex"/>
    <property type="evidence" value="ECO:0007669"/>
    <property type="project" value="InterPro"/>
</dbReference>
<feature type="compositionally biased region" description="Low complexity" evidence="3">
    <location>
        <begin position="123"/>
        <end position="134"/>
    </location>
</feature>
<dbReference type="Proteomes" id="UP000663671">
    <property type="component" value="Chromosome 1"/>
</dbReference>
<feature type="compositionally biased region" description="Polar residues" evidence="3">
    <location>
        <begin position="149"/>
        <end position="162"/>
    </location>
</feature>
<reference evidence="4" key="1">
    <citation type="submission" date="2021-01" db="EMBL/GenBank/DDBJ databases">
        <title>Chromosome-level genome assembly of a human fungal pathogen reveals clustering of transcriptionally co-regulated genes.</title>
        <authorList>
            <person name="Voorhies M."/>
            <person name="Cohen S."/>
            <person name="Shea T.P."/>
            <person name="Petrus S."/>
            <person name="Munoz J.F."/>
            <person name="Poplawski S."/>
            <person name="Goldman W.E."/>
            <person name="Michael T."/>
            <person name="Cuomo C.A."/>
            <person name="Sil A."/>
            <person name="Beyhan S."/>
        </authorList>
    </citation>
    <scope>NUCLEOTIDE SEQUENCE</scope>
    <source>
        <strain evidence="4">WU24</strain>
    </source>
</reference>
<proteinExistence type="inferred from homology"/>
<dbReference type="AlphaFoldDB" id="A0A8A1MDY9"/>
<dbReference type="PANTHER" id="PTHR16184:SF6">
    <property type="entry name" value="ELONGATOR COMPLEX PROTEIN 6"/>
    <property type="match status" value="1"/>
</dbReference>
<evidence type="ECO:0000313" key="4">
    <source>
        <dbReference type="EMBL" id="QSS64105.1"/>
    </source>
</evidence>
<evidence type="ECO:0000256" key="2">
    <source>
        <dbReference type="ARBA" id="ARBA00008837"/>
    </source>
</evidence>
<dbReference type="VEuPathDB" id="FungiDB:I7I51_01167"/>